<proteinExistence type="predicted"/>
<protein>
    <recommendedName>
        <fullName evidence="1">PPM-type phosphatase domain-containing protein</fullName>
    </recommendedName>
</protein>
<dbReference type="PROSITE" id="PS51746">
    <property type="entry name" value="PPM_2"/>
    <property type="match status" value="1"/>
</dbReference>
<dbReference type="PANTHER" id="PTHR47992">
    <property type="entry name" value="PROTEIN PHOSPHATASE"/>
    <property type="match status" value="1"/>
</dbReference>
<dbReference type="SUPFAM" id="SSF81606">
    <property type="entry name" value="PP2C-like"/>
    <property type="match status" value="1"/>
</dbReference>
<reference evidence="2 3" key="1">
    <citation type="submission" date="2020-04" db="EMBL/GenBank/DDBJ databases">
        <title>Perkinsus olseni comparative genomics.</title>
        <authorList>
            <person name="Bogema D.R."/>
        </authorList>
    </citation>
    <scope>NUCLEOTIDE SEQUENCE [LARGE SCALE GENOMIC DNA]</scope>
    <source>
        <strain evidence="2 3">ATCC PRA-207</strain>
    </source>
</reference>
<dbReference type="InterPro" id="IPR036457">
    <property type="entry name" value="PPM-type-like_dom_sf"/>
</dbReference>
<dbReference type="SMART" id="SM00332">
    <property type="entry name" value="PP2Cc"/>
    <property type="match status" value="1"/>
</dbReference>
<dbReference type="Proteomes" id="UP000553632">
    <property type="component" value="Unassembled WGS sequence"/>
</dbReference>
<evidence type="ECO:0000313" key="3">
    <source>
        <dbReference type="Proteomes" id="UP000553632"/>
    </source>
</evidence>
<organism evidence="2 3">
    <name type="scientific">Perkinsus olseni</name>
    <name type="common">Perkinsus atlanticus</name>
    <dbReference type="NCBI Taxonomy" id="32597"/>
    <lineage>
        <taxon>Eukaryota</taxon>
        <taxon>Sar</taxon>
        <taxon>Alveolata</taxon>
        <taxon>Perkinsozoa</taxon>
        <taxon>Perkinsea</taxon>
        <taxon>Perkinsida</taxon>
        <taxon>Perkinsidae</taxon>
        <taxon>Perkinsus</taxon>
    </lineage>
</organism>
<dbReference type="EMBL" id="JABANO010031293">
    <property type="protein sequence ID" value="KAF4710479.1"/>
    <property type="molecule type" value="Genomic_DNA"/>
</dbReference>
<name>A0A7J6QPF9_PEROL</name>
<dbReference type="Pfam" id="PF00481">
    <property type="entry name" value="PP2C"/>
    <property type="match status" value="1"/>
</dbReference>
<dbReference type="Gene3D" id="3.60.40.10">
    <property type="entry name" value="PPM-type phosphatase domain"/>
    <property type="match status" value="1"/>
</dbReference>
<comment type="caution">
    <text evidence="2">The sequence shown here is derived from an EMBL/GenBank/DDBJ whole genome shotgun (WGS) entry which is preliminary data.</text>
</comment>
<feature type="domain" description="PPM-type phosphatase" evidence="1">
    <location>
        <begin position="1"/>
        <end position="259"/>
    </location>
</feature>
<dbReference type="GO" id="GO:0004722">
    <property type="term" value="F:protein serine/threonine phosphatase activity"/>
    <property type="evidence" value="ECO:0007669"/>
    <property type="project" value="InterPro"/>
</dbReference>
<evidence type="ECO:0000313" key="2">
    <source>
        <dbReference type="EMBL" id="KAF4710479.1"/>
    </source>
</evidence>
<feature type="non-terminal residue" evidence="2">
    <location>
        <position position="260"/>
    </location>
</feature>
<sequence>DMLGHALANDYDVSLGRFTVVLRHASQTHLLSSRSVCINGPDVGFWRGVSRVNFTPQQRRSKPGMNTYGQVQASGTTAVVFIRNHKKDPDVFWSAHCGDSRLVVGTEAKRTMEFVTADHKPDSPSEQPRIEASGGEVRSFTYDDNWTVHRVFVRDADYPGLCMARSLGDHCVKTHGVTCDPEVHRHTLPDRKTKPLIIMASDGVWEFLSSEWVMKALSRKVGTEGASRCIQKLSKEARKRWKEEEGDYCDDITSVIIQFK</sequence>
<gene>
    <name evidence="2" type="ORF">FOZ63_002254</name>
</gene>
<dbReference type="InterPro" id="IPR015655">
    <property type="entry name" value="PP2C"/>
</dbReference>
<dbReference type="InterPro" id="IPR001932">
    <property type="entry name" value="PPM-type_phosphatase-like_dom"/>
</dbReference>
<dbReference type="OMA" id="CQNDIVK"/>
<dbReference type="AlphaFoldDB" id="A0A7J6QPF9"/>
<accession>A0A7J6QPF9</accession>
<keyword evidence="3" id="KW-1185">Reference proteome</keyword>
<dbReference type="CDD" id="cd00143">
    <property type="entry name" value="PP2Cc"/>
    <property type="match status" value="1"/>
</dbReference>
<evidence type="ECO:0000259" key="1">
    <source>
        <dbReference type="PROSITE" id="PS51746"/>
    </source>
</evidence>